<dbReference type="Gene3D" id="3.10.450.320">
    <property type="entry name" value="Mitochondrial import inner membrane translocase subunit Tim21"/>
    <property type="match status" value="1"/>
</dbReference>
<keyword evidence="8" id="KW-0653">Protein transport</keyword>
<evidence type="ECO:0000256" key="5">
    <source>
        <dbReference type="ARBA" id="ARBA00022989"/>
    </source>
</evidence>
<sequence>MLLVSRELCRKCVALRLPVGHTWNVRTLSLSQHVSRNKSISKDVKSQQDGGFTHKAREATRTTTYTAVILVGIGVTGLMIYTVCKELLSSFSPQTVYGAALEKCSAHPRVVDFLGDSIKGYGEESRRGRRQHVSHMGYEVEGCKGYRIKFHLKGQRRTATVNLDARQTANGWDFRYLYVQLDSYPYEVIVIEDNRETVFGSSGEAPDSSVPLHS</sequence>
<evidence type="ECO:0000256" key="3">
    <source>
        <dbReference type="ARBA" id="ARBA00022692"/>
    </source>
</evidence>
<dbReference type="PANTHER" id="PTHR13032">
    <property type="entry name" value="MITOCHONDRIAL IMPORT INNER MEMBRANE TRANSLOCASE SUBUNIT TIM21"/>
    <property type="match status" value="1"/>
</dbReference>
<name>A0A0P4W250_SCYOL</name>
<dbReference type="Pfam" id="PF08294">
    <property type="entry name" value="TIM21"/>
    <property type="match status" value="1"/>
</dbReference>
<comment type="similarity">
    <text evidence="2 8">Belongs to the TIM21 family.</text>
</comment>
<evidence type="ECO:0000313" key="9">
    <source>
        <dbReference type="EMBL" id="JAI57075.1"/>
    </source>
</evidence>
<dbReference type="InterPro" id="IPR038552">
    <property type="entry name" value="Tim21_IMS_sf"/>
</dbReference>
<accession>A0A0P4W250</accession>
<dbReference type="GO" id="GO:0005744">
    <property type="term" value="C:TIM23 mitochondrial import inner membrane translocase complex"/>
    <property type="evidence" value="ECO:0007669"/>
    <property type="project" value="UniProtKB-UniRule"/>
</dbReference>
<dbReference type="EMBL" id="GDRN01109443">
    <property type="protein sequence ID" value="JAI57074.1"/>
    <property type="molecule type" value="Transcribed_RNA"/>
</dbReference>
<keyword evidence="8" id="KW-0811">Translocation</keyword>
<proteinExistence type="inferred from homology"/>
<keyword evidence="4" id="KW-0809">Transit peptide</keyword>
<dbReference type="AlphaFoldDB" id="A0A0P4W250"/>
<evidence type="ECO:0000256" key="2">
    <source>
        <dbReference type="ARBA" id="ARBA00010867"/>
    </source>
</evidence>
<comment type="subunit">
    <text evidence="8">Component of the TIM23 complex.</text>
</comment>
<protein>
    <recommendedName>
        <fullName evidence="8">Mitochondrial import inner membrane translocase subunit Tim21</fullName>
    </recommendedName>
</protein>
<evidence type="ECO:0000256" key="6">
    <source>
        <dbReference type="ARBA" id="ARBA00023128"/>
    </source>
</evidence>
<evidence type="ECO:0000256" key="8">
    <source>
        <dbReference type="RuleBase" id="RU367142"/>
    </source>
</evidence>
<evidence type="ECO:0000256" key="4">
    <source>
        <dbReference type="ARBA" id="ARBA00022946"/>
    </source>
</evidence>
<dbReference type="EMBL" id="GDRN01109441">
    <property type="protein sequence ID" value="JAI57075.1"/>
    <property type="molecule type" value="Transcribed_RNA"/>
</dbReference>
<evidence type="ECO:0000256" key="7">
    <source>
        <dbReference type="ARBA" id="ARBA00023136"/>
    </source>
</evidence>
<feature type="transmembrane region" description="Helical" evidence="8">
    <location>
        <begin position="64"/>
        <end position="83"/>
    </location>
</feature>
<dbReference type="PANTHER" id="PTHR13032:SF6">
    <property type="entry name" value="MITOCHONDRIAL IMPORT INNER MEMBRANE TRANSLOCASE SUBUNIT TIM21"/>
    <property type="match status" value="1"/>
</dbReference>
<dbReference type="InterPro" id="IPR013261">
    <property type="entry name" value="Tim21"/>
</dbReference>
<reference evidence="9" key="1">
    <citation type="submission" date="2015-09" db="EMBL/GenBank/DDBJ databases">
        <title>Scylla olivacea transcriptome.</title>
        <authorList>
            <person name="Ikhwanuddin M."/>
        </authorList>
    </citation>
    <scope>NUCLEOTIDE SEQUENCE</scope>
</reference>
<evidence type="ECO:0000256" key="1">
    <source>
        <dbReference type="ARBA" id="ARBA00004304"/>
    </source>
</evidence>
<keyword evidence="8" id="KW-0813">Transport</keyword>
<keyword evidence="8" id="KW-0999">Mitochondrion inner membrane</keyword>
<organism evidence="9">
    <name type="scientific">Scylla olivacea</name>
    <name type="common">Orange mud crab</name>
    <name type="synonym">Cancer olivacea</name>
    <dbReference type="NCBI Taxonomy" id="85551"/>
    <lineage>
        <taxon>Eukaryota</taxon>
        <taxon>Metazoa</taxon>
        <taxon>Ecdysozoa</taxon>
        <taxon>Arthropoda</taxon>
        <taxon>Crustacea</taxon>
        <taxon>Multicrustacea</taxon>
        <taxon>Malacostraca</taxon>
        <taxon>Eumalacostraca</taxon>
        <taxon>Eucarida</taxon>
        <taxon>Decapoda</taxon>
        <taxon>Pleocyemata</taxon>
        <taxon>Brachyura</taxon>
        <taxon>Eubrachyura</taxon>
        <taxon>Portunoidea</taxon>
        <taxon>Portunidae</taxon>
        <taxon>Portuninae</taxon>
        <taxon>Scylla</taxon>
    </lineage>
</organism>
<keyword evidence="5 8" id="KW-1133">Transmembrane helix</keyword>
<dbReference type="GO" id="GO:0030150">
    <property type="term" value="P:protein import into mitochondrial matrix"/>
    <property type="evidence" value="ECO:0007669"/>
    <property type="project" value="UniProtKB-UniRule"/>
</dbReference>
<comment type="subcellular location">
    <subcellularLocation>
        <location evidence="8">Mitochondrion inner membrane</location>
        <topology evidence="8">Single-pass membrane protein</topology>
    </subcellularLocation>
    <subcellularLocation>
        <location evidence="1">Mitochondrion membrane</location>
        <topology evidence="1">Single-pass membrane protein</topology>
    </subcellularLocation>
</comment>
<comment type="function">
    <text evidence="8">Essential component of the TIM23 complex, a complex that mediates the translocation of transit peptide-containing proteins across the mitochondrial inner membrane.</text>
</comment>
<keyword evidence="3 8" id="KW-0812">Transmembrane</keyword>
<keyword evidence="6 8" id="KW-0496">Mitochondrion</keyword>
<keyword evidence="7 8" id="KW-0472">Membrane</keyword>